<evidence type="ECO:0000259" key="3">
    <source>
        <dbReference type="PROSITE" id="PS50042"/>
    </source>
</evidence>
<dbReference type="SMART" id="SM00100">
    <property type="entry name" value="cNMP"/>
    <property type="match status" value="1"/>
</dbReference>
<feature type="region of interest" description="Disordered" evidence="1">
    <location>
        <begin position="540"/>
        <end position="572"/>
    </location>
</feature>
<keyword evidence="2" id="KW-0472">Membrane</keyword>
<dbReference type="RefSeq" id="XP_031026716.1">
    <property type="nucleotide sequence ID" value="XM_031167258.1"/>
</dbReference>
<dbReference type="GO" id="GO:0098855">
    <property type="term" value="C:HCN channel complex"/>
    <property type="evidence" value="ECO:0007669"/>
    <property type="project" value="TreeGrafter"/>
</dbReference>
<dbReference type="EMBL" id="QEAO01000004">
    <property type="protein sequence ID" value="TPX36502.1"/>
    <property type="molecule type" value="Genomic_DNA"/>
</dbReference>
<feature type="compositionally biased region" description="Low complexity" evidence="1">
    <location>
        <begin position="324"/>
        <end position="338"/>
    </location>
</feature>
<dbReference type="InterPro" id="IPR000595">
    <property type="entry name" value="cNMP-bd_dom"/>
</dbReference>
<feature type="region of interest" description="Disordered" evidence="1">
    <location>
        <begin position="483"/>
        <end position="504"/>
    </location>
</feature>
<dbReference type="OrthoDB" id="2152421at2759"/>
<dbReference type="Proteomes" id="UP000319731">
    <property type="component" value="Unassembled WGS sequence"/>
</dbReference>
<feature type="transmembrane region" description="Helical" evidence="2">
    <location>
        <begin position="999"/>
        <end position="1026"/>
    </location>
</feature>
<dbReference type="GO" id="GO:0035725">
    <property type="term" value="P:sodium ion transmembrane transport"/>
    <property type="evidence" value="ECO:0007669"/>
    <property type="project" value="TreeGrafter"/>
</dbReference>
<dbReference type="PROSITE" id="PS00889">
    <property type="entry name" value="CNMP_BINDING_2"/>
    <property type="match status" value="1"/>
</dbReference>
<evidence type="ECO:0000256" key="1">
    <source>
        <dbReference type="SAM" id="MobiDB-lite"/>
    </source>
</evidence>
<feature type="compositionally biased region" description="Basic and acidic residues" evidence="1">
    <location>
        <begin position="342"/>
        <end position="353"/>
    </location>
</feature>
<dbReference type="SUPFAM" id="SSF51206">
    <property type="entry name" value="cAMP-binding domain-like"/>
    <property type="match status" value="1"/>
</dbReference>
<dbReference type="STRING" id="1806994.A0A507CA78"/>
<dbReference type="Gene3D" id="1.10.287.630">
    <property type="entry name" value="Helix hairpin bin"/>
    <property type="match status" value="1"/>
</dbReference>
<dbReference type="CDD" id="cd00038">
    <property type="entry name" value="CAP_ED"/>
    <property type="match status" value="1"/>
</dbReference>
<dbReference type="PROSITE" id="PS50042">
    <property type="entry name" value="CNMP_BINDING_3"/>
    <property type="match status" value="1"/>
</dbReference>
<feature type="region of interest" description="Disordered" evidence="1">
    <location>
        <begin position="323"/>
        <end position="371"/>
    </location>
</feature>
<keyword evidence="2" id="KW-1133">Transmembrane helix</keyword>
<name>A0A507CA78_9FUNG</name>
<dbReference type="InterPro" id="IPR018488">
    <property type="entry name" value="cNMP-bd_CS"/>
</dbReference>
<feature type="compositionally biased region" description="Polar residues" evidence="1">
    <location>
        <begin position="540"/>
        <end position="553"/>
    </location>
</feature>
<comment type="caution">
    <text evidence="4">The sequence shown here is derived from an EMBL/GenBank/DDBJ whole genome shotgun (WGS) entry which is preliminary data.</text>
</comment>
<proteinExistence type="predicted"/>
<dbReference type="Pfam" id="PF00027">
    <property type="entry name" value="cNMP_binding"/>
    <property type="match status" value="1"/>
</dbReference>
<feature type="domain" description="Cyclic nucleotide-binding" evidence="3">
    <location>
        <begin position="1111"/>
        <end position="1221"/>
    </location>
</feature>
<keyword evidence="2" id="KW-0812">Transmembrane</keyword>
<dbReference type="InterPro" id="IPR018490">
    <property type="entry name" value="cNMP-bd_dom_sf"/>
</dbReference>
<dbReference type="GO" id="GO:0003254">
    <property type="term" value="P:regulation of membrane depolarization"/>
    <property type="evidence" value="ECO:0007669"/>
    <property type="project" value="TreeGrafter"/>
</dbReference>
<dbReference type="Gene3D" id="1.10.287.70">
    <property type="match status" value="1"/>
</dbReference>
<dbReference type="SUPFAM" id="SSF81324">
    <property type="entry name" value="Voltage-gated potassium channels"/>
    <property type="match status" value="1"/>
</dbReference>
<evidence type="ECO:0000313" key="5">
    <source>
        <dbReference type="Proteomes" id="UP000319731"/>
    </source>
</evidence>
<dbReference type="PANTHER" id="PTHR45689:SF5">
    <property type="entry name" value="I[[H]] CHANNEL, ISOFORM E"/>
    <property type="match status" value="1"/>
</dbReference>
<protein>
    <recommendedName>
        <fullName evidence="3">Cyclic nucleotide-binding domain-containing protein</fullName>
    </recommendedName>
</protein>
<evidence type="ECO:0000313" key="4">
    <source>
        <dbReference type="EMBL" id="TPX36502.1"/>
    </source>
</evidence>
<dbReference type="InterPro" id="IPR014710">
    <property type="entry name" value="RmlC-like_jellyroll"/>
</dbReference>
<accession>A0A507CA78</accession>
<feature type="region of interest" description="Disordered" evidence="1">
    <location>
        <begin position="252"/>
        <end position="279"/>
    </location>
</feature>
<feature type="transmembrane region" description="Helical" evidence="2">
    <location>
        <begin position="789"/>
        <end position="808"/>
    </location>
</feature>
<feature type="region of interest" description="Disordered" evidence="1">
    <location>
        <begin position="67"/>
        <end position="115"/>
    </location>
</feature>
<feature type="compositionally biased region" description="Low complexity" evidence="1">
    <location>
        <begin position="92"/>
        <end position="110"/>
    </location>
</feature>
<feature type="compositionally biased region" description="Basic and acidic residues" evidence="1">
    <location>
        <begin position="681"/>
        <end position="691"/>
    </location>
</feature>
<feature type="region of interest" description="Disordered" evidence="1">
    <location>
        <begin position="204"/>
        <end position="229"/>
    </location>
</feature>
<keyword evidence="5" id="KW-1185">Reference proteome</keyword>
<dbReference type="GeneID" id="42002555"/>
<dbReference type="InterPro" id="IPR051413">
    <property type="entry name" value="K/Na_HCN_channel"/>
</dbReference>
<dbReference type="PANTHER" id="PTHR45689">
    <property type="entry name" value="I[[H]] CHANNEL, ISOFORM E"/>
    <property type="match status" value="1"/>
</dbReference>
<dbReference type="GO" id="GO:0005249">
    <property type="term" value="F:voltage-gated potassium channel activity"/>
    <property type="evidence" value="ECO:0007669"/>
    <property type="project" value="TreeGrafter"/>
</dbReference>
<organism evidence="4 5">
    <name type="scientific">Synchytrium microbalum</name>
    <dbReference type="NCBI Taxonomy" id="1806994"/>
    <lineage>
        <taxon>Eukaryota</taxon>
        <taxon>Fungi</taxon>
        <taxon>Fungi incertae sedis</taxon>
        <taxon>Chytridiomycota</taxon>
        <taxon>Chytridiomycota incertae sedis</taxon>
        <taxon>Chytridiomycetes</taxon>
        <taxon>Synchytriales</taxon>
        <taxon>Synchytriaceae</taxon>
        <taxon>Synchytrium</taxon>
    </lineage>
</organism>
<sequence length="1291" mass="142250">MSLKPKAMGSVATLHRGGLGRHASVSVDVAVPLFTFIAPPSPELHDLEKLNVPSRVQYVAATEPTHRRAISAKGSASRPTSLVGRERDKDLPSQPTSSSNSQTNVQNPPSSVSPTAALDRYLKDISMMSTTLRLQQRNMLQLQEHVNMLSEVLIGKRVQQSHLSEGLDGDVTQLLDEEVQHAIDLATANPSIANSRVSLLNVDRRGSVDGGSRSGSVDEERRGSVDEGRWGSGNGFYISTLLRNRGSRATAADNGDLGTDSLHSHSGPLTPEADGKRATSSVDMLDSYIPSEAIPQQQPQQTVPHWPLKAKPTLGRFLPALTPMGSMDMPSGSSSRSGSEVDVARRKDVDKSLDLNPLDNPPNRFRGSESSVEEDDLVNILPGASRKFSVCSVHSAEQQHIVVANTFSLVLEISDRDMDSLPPAIDEDAVNETPARSSPPDWSKYLETAIVESTKINASSSKITAAVLPDTPIQDISHKGSLIPPSGLSVPSSHVGGRQPTLGRSASARAPLRIIPVDPHDPSPVTVMVTKPSITSLISKYTNNNTQPTQSRSIPRPTEDQLGSVDGTNQQRTASGVSFEESALVLDDSQPLSLRIQTPQPLLTDNRGAKHTVRAKSEIQTSSTGALPKPSLTPYSVSQRLAKKQGMRSVQSDSTDTGSGIGGKIKHQTSSSVLWSFRPLRPRDEQPRPDEGGPGPSLGDFLGDTIASKVEQTAEKISFGIYAARMFAGRVSGAFNSIFQIFLHDLATPKYTEMGTSLASIERKRILSMPLPEHFFLHPMSRFRVTWDFILSLILFFTLIAIPVLVSFEDVGWADLEPLSWAMTIIFSVDTVLSLFTLQIINGCASTLGKSQMNYIQNGFIPDVITCIPFDIIFAQASEFPETLLLLRLIRCSNLMSITGKNPVYRMCSKRFQRFFGFGGAFMAIFFFLFLLVIFLHAHACMVFLFGKITYYRAESWLPLQETVLSQSILTKYTWSLFQALSNTFPVTGYKPSDVLEQWFTGLAVLIGALLYAALVGVISSFSFGMDSSGRLYKQKMDEVNEYMTYKRLTEHLKTKVRQYYELKYRGKYFDELGIIMELNAPLRQEIAIHNCRDLIQKVPFLRRHQQDGRDELFLGRIANALKATYFIKGDHIFEQGRVGNEMYFILSGHVEIVVAGKAVGSLADGSFFGEVALLGQIPRTATIRATSNCVLYCLERSDFETIIQDYDDMAARIREVYQERMARVREESKAKQAVAADALLHEPPPQHPQLRVRAASVHADTSVVMARRDVGSRTVLATRQMEERNPHQKS</sequence>
<evidence type="ECO:0000256" key="2">
    <source>
        <dbReference type="SAM" id="Phobius"/>
    </source>
</evidence>
<reference evidence="4 5" key="1">
    <citation type="journal article" date="2019" name="Sci. Rep.">
        <title>Comparative genomics of chytrid fungi reveal insights into the obligate biotrophic and pathogenic lifestyle of Synchytrium endobioticum.</title>
        <authorList>
            <person name="van de Vossenberg B.T.L.H."/>
            <person name="Warris S."/>
            <person name="Nguyen H.D.T."/>
            <person name="van Gent-Pelzer M.P.E."/>
            <person name="Joly D.L."/>
            <person name="van de Geest H.C."/>
            <person name="Bonants P.J.M."/>
            <person name="Smith D.S."/>
            <person name="Levesque C.A."/>
            <person name="van der Lee T.A.J."/>
        </authorList>
    </citation>
    <scope>NUCLEOTIDE SEQUENCE [LARGE SCALE GENOMIC DNA]</scope>
    <source>
        <strain evidence="4 5">JEL517</strain>
    </source>
</reference>
<gene>
    <name evidence="4" type="ORF">SmJEL517_g01330</name>
</gene>
<feature type="transmembrane region" description="Helical" evidence="2">
    <location>
        <begin position="915"/>
        <end position="938"/>
    </location>
</feature>
<feature type="region of interest" description="Disordered" evidence="1">
    <location>
        <begin position="596"/>
        <end position="699"/>
    </location>
</feature>
<dbReference type="Gene3D" id="2.60.120.10">
    <property type="entry name" value="Jelly Rolls"/>
    <property type="match status" value="1"/>
</dbReference>
<feature type="compositionally biased region" description="Basic and acidic residues" evidence="1">
    <location>
        <begin position="216"/>
        <end position="229"/>
    </location>
</feature>